<evidence type="ECO:0000259" key="4">
    <source>
        <dbReference type="Pfam" id="PF13193"/>
    </source>
</evidence>
<feature type="domain" description="AMP-dependent synthetase/ligase" evidence="3">
    <location>
        <begin position="1"/>
        <end position="202"/>
    </location>
</feature>
<dbReference type="Pfam" id="PF00501">
    <property type="entry name" value="AMP-binding"/>
    <property type="match status" value="1"/>
</dbReference>
<evidence type="ECO:0000313" key="5">
    <source>
        <dbReference type="EMBL" id="MDX7988962.1"/>
    </source>
</evidence>
<comment type="caution">
    <text evidence="5">The sequence shown here is derived from an EMBL/GenBank/DDBJ whole genome shotgun (WGS) entry which is preliminary data.</text>
</comment>
<dbReference type="PANTHER" id="PTHR44845:SF6">
    <property type="entry name" value="BETA-ALANINE-ACTIVATING ENZYME"/>
    <property type="match status" value="1"/>
</dbReference>
<feature type="non-terminal residue" evidence="5">
    <location>
        <position position="1"/>
    </location>
</feature>
<gene>
    <name evidence="5" type="ORF">FE392_16850</name>
</gene>
<dbReference type="Proteomes" id="UP001271890">
    <property type="component" value="Unassembled WGS sequence"/>
</dbReference>
<keyword evidence="2" id="KW-0597">Phosphoprotein</keyword>
<accession>A0ABU4SDV0</accession>
<evidence type="ECO:0000256" key="2">
    <source>
        <dbReference type="ARBA" id="ARBA00022553"/>
    </source>
</evidence>
<evidence type="ECO:0000259" key="3">
    <source>
        <dbReference type="Pfam" id="PF00501"/>
    </source>
</evidence>
<reference evidence="6" key="1">
    <citation type="journal article" date="2024" name="Toxins">
        <title>Genome Sequence Analysis of Native Xenorhabdus Strains Isolated from Entomopathogenic Nematodes in Argentina.</title>
        <authorList>
            <person name="Palma L."/>
            <person name="Frizzo L."/>
            <person name="Kaiser S."/>
            <person name="Berry C."/>
            <person name="Caballero P."/>
            <person name="Bode H.B."/>
            <person name="Del Valle E.E."/>
        </authorList>
    </citation>
    <scope>NUCLEOTIDE SEQUENCE [LARGE SCALE GENOMIC DNA]</scope>
    <source>
        <strain evidence="6">12</strain>
    </source>
</reference>
<dbReference type="InterPro" id="IPR042099">
    <property type="entry name" value="ANL_N_sf"/>
</dbReference>
<evidence type="ECO:0000313" key="6">
    <source>
        <dbReference type="Proteomes" id="UP001271890"/>
    </source>
</evidence>
<dbReference type="InterPro" id="IPR000873">
    <property type="entry name" value="AMP-dep_synth/lig_dom"/>
</dbReference>
<sequence length="365" mass="40257">PKGVEMPLAGLLNLLHWHRQSPQPAGSGKTLQFAALGFDVAFQEIFTTLCEGGSLVLINESLRRQPAQLLSLIAQHRIDRIFLPYIALQHLADAARESGEDISCLAHIVTAGEQLRITPAIRHFLQRAGNCRLHNHYGPTESHVTTAYTLEQNPGQWSTLPPIGRPIANHRIYILDADKQPVPLGVTGEIYIAGLGVARGYLNRPELTAGRFLPDPFAPEPAARMYKTGDLGRWLPDGNIDYLGRNDFQVKVRGFRVELGEIEAQLMRCHGVREAVVIARHDGVDPQRLVAYLRPVDGVKLQPAKLRQQLAQHLADYMLPSAFVVLNTFPQTPNGKLDRQALPAPDSAAVVTRTYEAPVGETETA</sequence>
<keyword evidence="1" id="KW-0596">Phosphopantetheine</keyword>
<proteinExistence type="predicted"/>
<keyword evidence="6" id="KW-1185">Reference proteome</keyword>
<feature type="non-terminal residue" evidence="5">
    <location>
        <position position="365"/>
    </location>
</feature>
<evidence type="ECO:0000256" key="1">
    <source>
        <dbReference type="ARBA" id="ARBA00022450"/>
    </source>
</evidence>
<dbReference type="InterPro" id="IPR045851">
    <property type="entry name" value="AMP-bd_C_sf"/>
</dbReference>
<organism evidence="5 6">
    <name type="scientific">Xenorhabdus santafensis</name>
    <dbReference type="NCBI Taxonomy" id="2582833"/>
    <lineage>
        <taxon>Bacteria</taxon>
        <taxon>Pseudomonadati</taxon>
        <taxon>Pseudomonadota</taxon>
        <taxon>Gammaproteobacteria</taxon>
        <taxon>Enterobacterales</taxon>
        <taxon>Morganellaceae</taxon>
        <taxon>Xenorhabdus</taxon>
    </lineage>
</organism>
<dbReference type="SUPFAM" id="SSF56801">
    <property type="entry name" value="Acetyl-CoA synthetase-like"/>
    <property type="match status" value="1"/>
</dbReference>
<name>A0ABU4SDV0_9GAMM</name>
<dbReference type="PANTHER" id="PTHR44845">
    <property type="entry name" value="CARRIER DOMAIN-CONTAINING PROTEIN"/>
    <property type="match status" value="1"/>
</dbReference>
<feature type="domain" description="AMP-binding enzyme C-terminal" evidence="4">
    <location>
        <begin position="261"/>
        <end position="336"/>
    </location>
</feature>
<dbReference type="EMBL" id="VCDN01000083">
    <property type="protein sequence ID" value="MDX7988962.1"/>
    <property type="molecule type" value="Genomic_DNA"/>
</dbReference>
<dbReference type="Gene3D" id="3.30.300.30">
    <property type="match status" value="1"/>
</dbReference>
<dbReference type="Gene3D" id="3.40.50.12780">
    <property type="entry name" value="N-terminal domain of ligase-like"/>
    <property type="match status" value="1"/>
</dbReference>
<protein>
    <submittedName>
        <fullName evidence="5">Non-ribosomal peptide synthetase</fullName>
    </submittedName>
</protein>
<dbReference type="InterPro" id="IPR025110">
    <property type="entry name" value="AMP-bd_C"/>
</dbReference>
<dbReference type="Pfam" id="PF13193">
    <property type="entry name" value="AMP-binding_C"/>
    <property type="match status" value="1"/>
</dbReference>